<dbReference type="RefSeq" id="WP_344664324.1">
    <property type="nucleotide sequence ID" value="NZ_BAAAQN010000004.1"/>
</dbReference>
<keyword evidence="1" id="KW-0812">Transmembrane</keyword>
<feature type="transmembrane region" description="Helical" evidence="1">
    <location>
        <begin position="46"/>
        <end position="64"/>
    </location>
</feature>
<sequence length="67" mass="7717">MSSRVITILGYVVVGLACLTVEAFARRPGSRIPTFSQLIGFVMREKWGRLGILFVWWWLGFHFLSRS</sequence>
<comment type="caution">
    <text evidence="2">The sequence shown here is derived from an EMBL/GenBank/DDBJ whole genome shotgun (WGS) entry which is preliminary data.</text>
</comment>
<keyword evidence="1" id="KW-1133">Transmembrane helix</keyword>
<accession>A0ABN2TQK1</accession>
<evidence type="ECO:0000313" key="2">
    <source>
        <dbReference type="EMBL" id="GAA2016658.1"/>
    </source>
</evidence>
<gene>
    <name evidence="2" type="ORF">GCM10009839_10390</name>
</gene>
<dbReference type="Proteomes" id="UP001500751">
    <property type="component" value="Unassembled WGS sequence"/>
</dbReference>
<name>A0ABN2TQK1_9ACTN</name>
<organism evidence="2 3">
    <name type="scientific">Catenulispora yoronensis</name>
    <dbReference type="NCBI Taxonomy" id="450799"/>
    <lineage>
        <taxon>Bacteria</taxon>
        <taxon>Bacillati</taxon>
        <taxon>Actinomycetota</taxon>
        <taxon>Actinomycetes</taxon>
        <taxon>Catenulisporales</taxon>
        <taxon>Catenulisporaceae</taxon>
        <taxon>Catenulispora</taxon>
    </lineage>
</organism>
<dbReference type="PROSITE" id="PS51257">
    <property type="entry name" value="PROKAR_LIPOPROTEIN"/>
    <property type="match status" value="1"/>
</dbReference>
<keyword evidence="1" id="KW-0472">Membrane</keyword>
<protein>
    <submittedName>
        <fullName evidence="2">Uncharacterized protein</fullName>
    </submittedName>
</protein>
<dbReference type="EMBL" id="BAAAQN010000004">
    <property type="protein sequence ID" value="GAA2016658.1"/>
    <property type="molecule type" value="Genomic_DNA"/>
</dbReference>
<evidence type="ECO:0000256" key="1">
    <source>
        <dbReference type="SAM" id="Phobius"/>
    </source>
</evidence>
<keyword evidence="3" id="KW-1185">Reference proteome</keyword>
<dbReference type="Pfam" id="PF19684">
    <property type="entry name" value="DUF6186"/>
    <property type="match status" value="1"/>
</dbReference>
<reference evidence="2 3" key="1">
    <citation type="journal article" date="2019" name="Int. J. Syst. Evol. Microbiol.">
        <title>The Global Catalogue of Microorganisms (GCM) 10K type strain sequencing project: providing services to taxonomists for standard genome sequencing and annotation.</title>
        <authorList>
            <consortium name="The Broad Institute Genomics Platform"/>
            <consortium name="The Broad Institute Genome Sequencing Center for Infectious Disease"/>
            <person name="Wu L."/>
            <person name="Ma J."/>
        </authorList>
    </citation>
    <scope>NUCLEOTIDE SEQUENCE [LARGE SCALE GENOMIC DNA]</scope>
    <source>
        <strain evidence="2 3">JCM 16014</strain>
    </source>
</reference>
<dbReference type="InterPro" id="IPR046177">
    <property type="entry name" value="DUF6186"/>
</dbReference>
<feature type="transmembrane region" description="Helical" evidence="1">
    <location>
        <begin position="6"/>
        <end position="25"/>
    </location>
</feature>
<evidence type="ECO:0000313" key="3">
    <source>
        <dbReference type="Proteomes" id="UP001500751"/>
    </source>
</evidence>
<proteinExistence type="predicted"/>